<protein>
    <submittedName>
        <fullName evidence="1">Uncharacterized protein</fullName>
    </submittedName>
</protein>
<evidence type="ECO:0000313" key="1">
    <source>
        <dbReference type="EMBL" id="KNZ61265.1"/>
    </source>
</evidence>
<comment type="caution">
    <text evidence="1">The sequence shown here is derived from an EMBL/GenBank/DDBJ whole genome shotgun (WGS) entry which is preliminary data.</text>
</comment>
<name>A0A0L6VMB0_9BASI</name>
<organism evidence="1 2">
    <name type="scientific">Puccinia sorghi</name>
    <dbReference type="NCBI Taxonomy" id="27349"/>
    <lineage>
        <taxon>Eukaryota</taxon>
        <taxon>Fungi</taxon>
        <taxon>Dikarya</taxon>
        <taxon>Basidiomycota</taxon>
        <taxon>Pucciniomycotina</taxon>
        <taxon>Pucciniomycetes</taxon>
        <taxon>Pucciniales</taxon>
        <taxon>Pucciniaceae</taxon>
        <taxon>Puccinia</taxon>
    </lineage>
</organism>
<keyword evidence="2" id="KW-1185">Reference proteome</keyword>
<reference evidence="1 2" key="1">
    <citation type="submission" date="2015-08" db="EMBL/GenBank/DDBJ databases">
        <title>Next Generation Sequencing and Analysis of the Genome of Puccinia sorghi L Schw, the Causal Agent of Maize Common Rust.</title>
        <authorList>
            <person name="Rochi L."/>
            <person name="Burguener G."/>
            <person name="Darino M."/>
            <person name="Turjanski A."/>
            <person name="Kreff E."/>
            <person name="Dieguez M.J."/>
            <person name="Sacco F."/>
        </authorList>
    </citation>
    <scope>NUCLEOTIDE SEQUENCE [LARGE SCALE GENOMIC DNA]</scope>
    <source>
        <strain evidence="1 2">RO10H11247</strain>
    </source>
</reference>
<gene>
    <name evidence="1" type="ORF">VP01_142g25</name>
</gene>
<proteinExistence type="predicted"/>
<dbReference type="VEuPathDB" id="FungiDB:VP01_142g25"/>
<dbReference type="Pfam" id="PF14223">
    <property type="entry name" value="Retrotran_gag_2"/>
    <property type="match status" value="1"/>
</dbReference>
<accession>A0A0L6VMB0</accession>
<dbReference type="AlphaFoldDB" id="A0A0L6VMB0"/>
<evidence type="ECO:0000313" key="2">
    <source>
        <dbReference type="Proteomes" id="UP000037035"/>
    </source>
</evidence>
<dbReference type="OrthoDB" id="418757at2759"/>
<dbReference type="Proteomes" id="UP000037035">
    <property type="component" value="Unassembled WGS sequence"/>
</dbReference>
<dbReference type="EMBL" id="LAVV01004777">
    <property type="protein sequence ID" value="KNZ61265.1"/>
    <property type="molecule type" value="Genomic_DNA"/>
</dbReference>
<sequence>MSDTKNKLHDLSKTSFNTWKQKILGHCQQLGLKKLLTSKAPPPDPTALEAYETNCSKAAGILLSYMGTKNYNRFVTDKNEEDPIVLWKLLTDHYEAKTSGNHAKFYNHFITFQFKGSDLSAYLDTVDEHLRSCPENIVLKLPEKYSSTKEFLYSKQPLTIELVKETLTNKQRDVLLNLVTIKTKDIAMAATKSKSQRREYCSGGKHNPKASHPEKDFWQLSKKTANADQANDSDDAGSRPSRSGFCCVIKAFAATGDTELSYLDSGASHHMFSN</sequence>